<feature type="signal peptide" evidence="2">
    <location>
        <begin position="1"/>
        <end position="19"/>
    </location>
</feature>
<keyword evidence="1" id="KW-0472">Membrane</keyword>
<dbReference type="Gene3D" id="3.10.450.50">
    <property type="match status" value="1"/>
</dbReference>
<gene>
    <name evidence="4" type="ORF">ENJ12_04045</name>
</gene>
<dbReference type="Proteomes" id="UP000886339">
    <property type="component" value="Unassembled WGS sequence"/>
</dbReference>
<comment type="caution">
    <text evidence="4">The sequence shown here is derived from an EMBL/GenBank/DDBJ whole genome shotgun (WGS) entry which is preliminary data.</text>
</comment>
<name>A0A831RUB1_9GAMM</name>
<organism evidence="4">
    <name type="scientific">Thiolapillus brandeum</name>
    <dbReference type="NCBI Taxonomy" id="1076588"/>
    <lineage>
        <taxon>Bacteria</taxon>
        <taxon>Pseudomonadati</taxon>
        <taxon>Pseudomonadota</taxon>
        <taxon>Gammaproteobacteria</taxon>
        <taxon>Chromatiales</taxon>
        <taxon>Sedimenticolaceae</taxon>
        <taxon>Thiolapillus</taxon>
    </lineage>
</organism>
<feature type="chain" id="PRO_5032545255" evidence="2">
    <location>
        <begin position="20"/>
        <end position="198"/>
    </location>
</feature>
<evidence type="ECO:0000256" key="2">
    <source>
        <dbReference type="SAM" id="SignalP"/>
    </source>
</evidence>
<keyword evidence="1" id="KW-1133">Transmembrane helix</keyword>
<dbReference type="SUPFAM" id="SSF54427">
    <property type="entry name" value="NTF2-like"/>
    <property type="match status" value="1"/>
</dbReference>
<feature type="transmembrane region" description="Helical" evidence="1">
    <location>
        <begin position="170"/>
        <end position="192"/>
    </location>
</feature>
<sequence>MKRLFAILLPILLSASLMAAEPADREKDHQQLRQLLDDASEAINQQDAVRLRSLLATEFVVTMVNQERMIEAAQLNDFFEKYFVGESAPLKSITVTPEADAPSRFVDDNVAVAYGHSDDIYVLKNGEEVKIPALWTATLVRQKDGWKIRAFHAGVNLLDNPVLAAAQNHLWQMAAAGAVAGSLLMLLLVRLFRKKNPN</sequence>
<dbReference type="Pfam" id="PF14534">
    <property type="entry name" value="DUF4440"/>
    <property type="match status" value="1"/>
</dbReference>
<dbReference type="EMBL" id="DRLF01000147">
    <property type="protein sequence ID" value="HEC05994.1"/>
    <property type="molecule type" value="Genomic_DNA"/>
</dbReference>
<reference evidence="4" key="1">
    <citation type="journal article" date="2020" name="mSystems">
        <title>Genome- and Community-Level Interaction Insights into Carbon Utilization and Element Cycling Functions of Hydrothermarchaeota in Hydrothermal Sediment.</title>
        <authorList>
            <person name="Zhou Z."/>
            <person name="Liu Y."/>
            <person name="Xu W."/>
            <person name="Pan J."/>
            <person name="Luo Z.H."/>
            <person name="Li M."/>
        </authorList>
    </citation>
    <scope>NUCLEOTIDE SEQUENCE [LARGE SCALE GENOMIC DNA]</scope>
    <source>
        <strain evidence="4">HyVt-458</strain>
    </source>
</reference>
<evidence type="ECO:0000259" key="3">
    <source>
        <dbReference type="Pfam" id="PF14534"/>
    </source>
</evidence>
<proteinExistence type="predicted"/>
<evidence type="ECO:0000313" key="4">
    <source>
        <dbReference type="EMBL" id="HEC05994.1"/>
    </source>
</evidence>
<accession>A0A831RUB1</accession>
<feature type="domain" description="DUF4440" evidence="3">
    <location>
        <begin position="33"/>
        <end position="148"/>
    </location>
</feature>
<evidence type="ECO:0000256" key="1">
    <source>
        <dbReference type="SAM" id="Phobius"/>
    </source>
</evidence>
<dbReference type="InterPro" id="IPR027843">
    <property type="entry name" value="DUF4440"/>
</dbReference>
<dbReference type="InterPro" id="IPR032710">
    <property type="entry name" value="NTF2-like_dom_sf"/>
</dbReference>
<dbReference type="AlphaFoldDB" id="A0A831RUB1"/>
<keyword evidence="2" id="KW-0732">Signal</keyword>
<keyword evidence="1" id="KW-0812">Transmembrane</keyword>
<protein>
    <submittedName>
        <fullName evidence="4">Nuclear transport factor 2 family protein</fullName>
    </submittedName>
</protein>